<evidence type="ECO:0000256" key="1">
    <source>
        <dbReference type="SAM" id="MobiDB-lite"/>
    </source>
</evidence>
<name>A0ABR1RUG2_9PEZI</name>
<gene>
    <name evidence="2" type="ORF">PG991_007225</name>
</gene>
<dbReference type="EMBL" id="JAQQWI010000010">
    <property type="protein sequence ID" value="KAK8018035.1"/>
    <property type="molecule type" value="Genomic_DNA"/>
</dbReference>
<organism evidence="2 3">
    <name type="scientific">Apiospora marii</name>
    <dbReference type="NCBI Taxonomy" id="335849"/>
    <lineage>
        <taxon>Eukaryota</taxon>
        <taxon>Fungi</taxon>
        <taxon>Dikarya</taxon>
        <taxon>Ascomycota</taxon>
        <taxon>Pezizomycotina</taxon>
        <taxon>Sordariomycetes</taxon>
        <taxon>Xylariomycetidae</taxon>
        <taxon>Amphisphaeriales</taxon>
        <taxon>Apiosporaceae</taxon>
        <taxon>Apiospora</taxon>
    </lineage>
</organism>
<feature type="compositionally biased region" description="Acidic residues" evidence="1">
    <location>
        <begin position="959"/>
        <end position="969"/>
    </location>
</feature>
<feature type="compositionally biased region" description="Polar residues" evidence="1">
    <location>
        <begin position="1046"/>
        <end position="1061"/>
    </location>
</feature>
<protein>
    <submittedName>
        <fullName evidence="2">Uncharacterized protein</fullName>
    </submittedName>
</protein>
<feature type="region of interest" description="Disordered" evidence="1">
    <location>
        <begin position="20"/>
        <end position="44"/>
    </location>
</feature>
<proteinExistence type="predicted"/>
<feature type="region of interest" description="Disordered" evidence="1">
    <location>
        <begin position="1037"/>
        <end position="1061"/>
    </location>
</feature>
<feature type="region of interest" description="Disordered" evidence="1">
    <location>
        <begin position="990"/>
        <end position="1020"/>
    </location>
</feature>
<accession>A0ABR1RUG2</accession>
<feature type="region of interest" description="Disordered" evidence="1">
    <location>
        <begin position="137"/>
        <end position="207"/>
    </location>
</feature>
<feature type="compositionally biased region" description="Pro residues" evidence="1">
    <location>
        <begin position="29"/>
        <end position="43"/>
    </location>
</feature>
<feature type="region of interest" description="Disordered" evidence="1">
    <location>
        <begin position="845"/>
        <end position="866"/>
    </location>
</feature>
<feature type="compositionally biased region" description="Acidic residues" evidence="1">
    <location>
        <begin position="916"/>
        <end position="928"/>
    </location>
</feature>
<feature type="compositionally biased region" description="Polar residues" evidence="1">
    <location>
        <begin position="190"/>
        <end position="207"/>
    </location>
</feature>
<evidence type="ECO:0000313" key="3">
    <source>
        <dbReference type="Proteomes" id="UP001396898"/>
    </source>
</evidence>
<feature type="region of interest" description="Disordered" evidence="1">
    <location>
        <begin position="694"/>
        <end position="747"/>
    </location>
</feature>
<feature type="compositionally biased region" description="Polar residues" evidence="1">
    <location>
        <begin position="168"/>
        <end position="183"/>
    </location>
</feature>
<reference evidence="2 3" key="1">
    <citation type="submission" date="2023-01" db="EMBL/GenBank/DDBJ databases">
        <title>Analysis of 21 Apiospora genomes using comparative genomics revels a genus with tremendous synthesis potential of carbohydrate active enzymes and secondary metabolites.</title>
        <authorList>
            <person name="Sorensen T."/>
        </authorList>
    </citation>
    <scope>NUCLEOTIDE SEQUENCE [LARGE SCALE GENOMIC DNA]</scope>
    <source>
        <strain evidence="2 3">CBS 20057</strain>
    </source>
</reference>
<keyword evidence="3" id="KW-1185">Reference proteome</keyword>
<feature type="compositionally biased region" description="Polar residues" evidence="1">
    <location>
        <begin position="715"/>
        <end position="741"/>
    </location>
</feature>
<evidence type="ECO:0000313" key="2">
    <source>
        <dbReference type="EMBL" id="KAK8018035.1"/>
    </source>
</evidence>
<sequence length="1081" mass="118810">MAGPAADFALPSSPFFNIYTDGGRGPVPRTSPAPARPPSPAPALPSGQCNFVDLTHGANGPKCGCRRFWSRSALSPQVVGSPAAFPGYYNGLAMSAGADQAFWCMCSHHACFHDDVRDSYSQGPPVMAVMPSAVEQNIEQENEKPRNNREPLTPVIPELSFPMPLSSGHPTDFQTFNNGSYAANSKEPGQGSQTQANTVNNEPSMPDTLSWTNLIQSQPGDQANIMPPIPSQCLLQSQPSSTTSSVRMRYLQPFGGKGLQTLNGARTRARGTPLATVQGSPVPEDNAAEPSVAASNDDLPTVTNTPRSIRRVEEGDAQLPSSKPGHGEFQELSSTVQGHGQRLDRLENVSFSANGHDECYEKHDHVDLRVTELELRVGELEKQLQDSSSVATSRYRHTGADDSTASVVSAATNTSDRSHLYTELQALRAELNNLSSDPTYGNPWELEVVFLPFPLKGVWMQPKDLAMSQQRPSGASHPDVDQWTQMPNSVSLHEPRSPAFNEWADPELEFEWLLPRACPPDRMIDKRLQSRGLVKKVAVRGPDAHSVQQAIAAAFGTSFRTVSRIQSNFYQGSDVHHRVGKFLGLQQPWVPLRKVHKDSRLRFLSPSEMITPAIWDVRFLKSSVVMKATGVNRLYITQPEAYLQDQDAYENGWSWQRLRELSRIYPDSQSSQQDVPEADALEDCWAFNDKLDESPSTQSSFSSHLSLRQAAQPRLKSTSISPSPQHFFTSHNGQSPSLTTGRRSRAPSPFVALREQKSGASLRPLHVRTNSMPPILPGVLSPQQARRRMASVGVSIAQPYPYDRRPSPQIMRASANAAHSIAFAQQKRRRATRSPSVPVSARFRRTPRYSTASPSPGPAGFGAPGATSGRATTPFFYATPYSNAPYVDNRPHQGVMDEVDEDNRGSGTDSYAGGSGDEDESDYEDDAQMLDLGHPRQRFNTDDETWQGAAQEPQHFPLPEDEPWPGIEDEDLENREPALKAEHIVDIYEDEDAMSDIDSQMTVSEVTDKSEGSVEGEMDEGVMVERVTDHGARKDVVASGDAEVASQHSSVPSEYPSTQRAWTDGAMEFEVYEDLTNKKNP</sequence>
<dbReference type="Proteomes" id="UP001396898">
    <property type="component" value="Unassembled WGS sequence"/>
</dbReference>
<feature type="region of interest" description="Disordered" evidence="1">
    <location>
        <begin position="886"/>
        <end position="969"/>
    </location>
</feature>
<feature type="compositionally biased region" description="Low complexity" evidence="1">
    <location>
        <begin position="694"/>
        <end position="706"/>
    </location>
</feature>
<feature type="region of interest" description="Disordered" evidence="1">
    <location>
        <begin position="270"/>
        <end position="330"/>
    </location>
</feature>
<comment type="caution">
    <text evidence="2">The sequence shown here is derived from an EMBL/GenBank/DDBJ whole genome shotgun (WGS) entry which is preliminary data.</text>
</comment>